<dbReference type="EMBL" id="CP109617">
    <property type="protein sequence ID" value="WED56151.1"/>
    <property type="molecule type" value="Genomic_DNA"/>
</dbReference>
<evidence type="ECO:0000313" key="3">
    <source>
        <dbReference type="EMBL" id="WED56151.1"/>
    </source>
</evidence>
<name>A0ABY8B2L9_9BACL</name>
<proteinExistence type="predicted"/>
<keyword evidence="4" id="KW-1185">Reference proteome</keyword>
<sequence>MSKVFDFKTNGKTTVTIENGFIKISRRGLMNRINNGGGDKNIRINSLSGVQVKKPGLTTGYIQFIFSGSKDSTGVMDAVKDENTVIFNKPEYDQALELRDYVEELMNQPSTTQTAATTISIADELLKLKQLLDAGVLSQEEFDTQKAKLLSN</sequence>
<feature type="domain" description="DUF4429" evidence="2">
    <location>
        <begin position="22"/>
        <end position="102"/>
    </location>
</feature>
<evidence type="ECO:0000259" key="1">
    <source>
        <dbReference type="Pfam" id="PF09851"/>
    </source>
</evidence>
<gene>
    <name evidence="3" type="ORF">OE059_04645</name>
</gene>
<evidence type="ECO:0000313" key="4">
    <source>
        <dbReference type="Proteomes" id="UP001219957"/>
    </source>
</evidence>
<reference evidence="3 4" key="1">
    <citation type="submission" date="2022-10" db="EMBL/GenBank/DDBJ databases">
        <title>Complete genome sequence of Exiguobacterium profundum TSS-3 isolated from an extremely saline-alkaline spring located in Ixtapa, Chiapas-Mexico.</title>
        <authorList>
            <person name="Rincon-Rosales R."/>
            <person name="Rogel M.A."/>
            <person name="Rincon-Molina C.I."/>
            <person name="Guerrero G."/>
            <person name="Manzano-Gomez L.A."/>
            <person name="Lopez-Lopez A."/>
            <person name="Rincon Molina F.A."/>
            <person name="Martinez-Romero E."/>
        </authorList>
    </citation>
    <scope>NUCLEOTIDE SEQUENCE [LARGE SCALE GENOMIC DNA]</scope>
    <source>
        <strain evidence="3 4">TSS-3</strain>
    </source>
</reference>
<dbReference type="Pfam" id="PF14472">
    <property type="entry name" value="DUF4429"/>
    <property type="match status" value="1"/>
</dbReference>
<protein>
    <submittedName>
        <fullName evidence="3">DUF4429 domain-containing protein</fullName>
    </submittedName>
</protein>
<dbReference type="Proteomes" id="UP001219957">
    <property type="component" value="Chromosome"/>
</dbReference>
<organism evidence="3 4">
    <name type="scientific">Exiguobacterium profundum</name>
    <dbReference type="NCBI Taxonomy" id="307643"/>
    <lineage>
        <taxon>Bacteria</taxon>
        <taxon>Bacillati</taxon>
        <taxon>Bacillota</taxon>
        <taxon>Bacilli</taxon>
        <taxon>Bacillales</taxon>
        <taxon>Bacillales Family XII. Incertae Sedis</taxon>
        <taxon>Exiguobacterium</taxon>
    </lineage>
</organism>
<feature type="domain" description="SHOCT" evidence="1">
    <location>
        <begin position="123"/>
        <end position="150"/>
    </location>
</feature>
<evidence type="ECO:0000259" key="2">
    <source>
        <dbReference type="Pfam" id="PF14472"/>
    </source>
</evidence>
<dbReference type="InterPro" id="IPR027860">
    <property type="entry name" value="DUF4429"/>
</dbReference>
<dbReference type="RefSeq" id="WP_275060457.1">
    <property type="nucleotide sequence ID" value="NZ_CP109617.1"/>
</dbReference>
<dbReference type="InterPro" id="IPR018649">
    <property type="entry name" value="SHOCT"/>
</dbReference>
<accession>A0ABY8B2L9</accession>
<dbReference type="Pfam" id="PF09851">
    <property type="entry name" value="SHOCT"/>
    <property type="match status" value="1"/>
</dbReference>